<keyword evidence="1" id="KW-0472">Membrane</keyword>
<dbReference type="STRING" id="1095776.SAMN04515672_1985"/>
<evidence type="ECO:0000313" key="2">
    <source>
        <dbReference type="EMBL" id="SDJ96573.1"/>
    </source>
</evidence>
<organism evidence="2 3">
    <name type="scientific">Natronorubrum texcoconense</name>
    <dbReference type="NCBI Taxonomy" id="1095776"/>
    <lineage>
        <taxon>Archaea</taxon>
        <taxon>Methanobacteriati</taxon>
        <taxon>Methanobacteriota</taxon>
        <taxon>Stenosarchaea group</taxon>
        <taxon>Halobacteria</taxon>
        <taxon>Halobacteriales</taxon>
        <taxon>Natrialbaceae</taxon>
        <taxon>Natronorubrum</taxon>
    </lineage>
</organism>
<feature type="transmembrane region" description="Helical" evidence="1">
    <location>
        <begin position="100"/>
        <end position="116"/>
    </location>
</feature>
<dbReference type="OrthoDB" id="203413at2157"/>
<evidence type="ECO:0000256" key="1">
    <source>
        <dbReference type="SAM" id="Phobius"/>
    </source>
</evidence>
<feature type="transmembrane region" description="Helical" evidence="1">
    <location>
        <begin position="12"/>
        <end position="29"/>
    </location>
</feature>
<accession>A0A1G8Y1E2</accession>
<dbReference type="RefSeq" id="WP_090305081.1">
    <property type="nucleotide sequence ID" value="NZ_FNFE01000002.1"/>
</dbReference>
<dbReference type="AlphaFoldDB" id="A0A1G8Y1E2"/>
<gene>
    <name evidence="2" type="ORF">SAMN04515672_1985</name>
</gene>
<keyword evidence="3" id="KW-1185">Reference proteome</keyword>
<evidence type="ECO:0000313" key="3">
    <source>
        <dbReference type="Proteomes" id="UP000198882"/>
    </source>
</evidence>
<reference evidence="3" key="1">
    <citation type="submission" date="2016-10" db="EMBL/GenBank/DDBJ databases">
        <authorList>
            <person name="Varghese N."/>
            <person name="Submissions S."/>
        </authorList>
    </citation>
    <scope>NUCLEOTIDE SEQUENCE [LARGE SCALE GENOMIC DNA]</scope>
    <source>
        <strain evidence="3">B4,CECT 8067,JCM 17497</strain>
    </source>
</reference>
<dbReference type="Proteomes" id="UP000198882">
    <property type="component" value="Unassembled WGS sequence"/>
</dbReference>
<feature type="transmembrane region" description="Helical" evidence="1">
    <location>
        <begin position="66"/>
        <end position="88"/>
    </location>
</feature>
<keyword evidence="1" id="KW-0812">Transmembrane</keyword>
<keyword evidence="1" id="KW-1133">Transmembrane helix</keyword>
<protein>
    <submittedName>
        <fullName evidence="2">Uncharacterized protein</fullName>
    </submittedName>
</protein>
<dbReference type="EMBL" id="FNFE01000002">
    <property type="protein sequence ID" value="SDJ96573.1"/>
    <property type="molecule type" value="Genomic_DNA"/>
</dbReference>
<sequence>MNGLDDVPDTVYRAIFSGIVLYFALLLYAQATGDSLAAFASEFVFGVIAIGVGTILYLQAETGRGSWVIPAAAVCLVLGGMFQFAFLFTRIPVLDQVSSIVVFVGIGLYIYAVWYTD</sequence>
<feature type="transmembrane region" description="Helical" evidence="1">
    <location>
        <begin position="36"/>
        <end position="60"/>
    </location>
</feature>
<name>A0A1G8Y1E2_9EURY</name>
<proteinExistence type="predicted"/>